<dbReference type="PANTHER" id="PTHR19920">
    <property type="entry name" value="WD40 PROTEIN CIAO1"/>
    <property type="match status" value="1"/>
</dbReference>
<organism evidence="2 3">
    <name type="scientific">Vavraia culicis (isolate floridensis)</name>
    <name type="common">Microsporidian parasite</name>
    <dbReference type="NCBI Taxonomy" id="948595"/>
    <lineage>
        <taxon>Eukaryota</taxon>
        <taxon>Fungi</taxon>
        <taxon>Fungi incertae sedis</taxon>
        <taxon>Microsporidia</taxon>
        <taxon>Pleistophoridae</taxon>
        <taxon>Vavraia</taxon>
    </lineage>
</organism>
<dbReference type="PROSITE" id="PS50082">
    <property type="entry name" value="WD_REPEATS_2"/>
    <property type="match status" value="1"/>
</dbReference>
<gene>
    <name evidence="2" type="ORF">VCUG_00102</name>
</gene>
<dbReference type="SMART" id="SM00320">
    <property type="entry name" value="WD40"/>
    <property type="match status" value="4"/>
</dbReference>
<dbReference type="OrthoDB" id="284782at2759"/>
<dbReference type="STRING" id="948595.L2GYY7"/>
<dbReference type="HOGENOM" id="CLU_087330_0_0_1"/>
<evidence type="ECO:0000313" key="3">
    <source>
        <dbReference type="Proteomes" id="UP000011081"/>
    </source>
</evidence>
<feature type="repeat" description="WD" evidence="1">
    <location>
        <begin position="256"/>
        <end position="293"/>
    </location>
</feature>
<dbReference type="Pfam" id="PF00400">
    <property type="entry name" value="WD40"/>
    <property type="match status" value="2"/>
</dbReference>
<dbReference type="InterPro" id="IPR036322">
    <property type="entry name" value="WD40_repeat_dom_sf"/>
</dbReference>
<dbReference type="InterPro" id="IPR015943">
    <property type="entry name" value="WD40/YVTN_repeat-like_dom_sf"/>
</dbReference>
<name>L2GYY7_VAVCU</name>
<dbReference type="Proteomes" id="UP000011081">
    <property type="component" value="Unassembled WGS sequence"/>
</dbReference>
<dbReference type="OMA" id="ILCQHEK"/>
<dbReference type="GO" id="GO:0016226">
    <property type="term" value="P:iron-sulfur cluster assembly"/>
    <property type="evidence" value="ECO:0007669"/>
    <property type="project" value="TreeGrafter"/>
</dbReference>
<sequence>MRIVERGCVQFDEKLLSLALTDNSILTGGTNRTLYKLDMDLQERQILCQHEKSIRCISAKDDLIVCGSYDGNATVLYQDKILDLIEGPETEIKGVDILSGDRKDNYISLSTRGKTVWVCKLNEKIEIDSILEDHTQDVKGVKFFGGLLYTYGYDHTVRIYQRFTMYDDSWVLLQSLEAQKETVWDVEVLEKLFIASNDGCIYVYKKEKDWIFDYCCNVSIYPIYSLCRVGSFLALVVDSKSLVIVDDTLQVKCSLEDAHQNDINCVKYTGYNNTLATCSDDGYLKVYHVDFSE</sequence>
<keyword evidence="3" id="KW-1185">Reference proteome</keyword>
<evidence type="ECO:0000256" key="1">
    <source>
        <dbReference type="PROSITE-ProRule" id="PRU00221"/>
    </source>
</evidence>
<proteinExistence type="predicted"/>
<dbReference type="InterPro" id="IPR001680">
    <property type="entry name" value="WD40_rpt"/>
</dbReference>
<dbReference type="PANTHER" id="PTHR19920:SF0">
    <property type="entry name" value="CYTOSOLIC IRON-SULFUR PROTEIN ASSEMBLY PROTEIN CIAO1-RELATED"/>
    <property type="match status" value="1"/>
</dbReference>
<accession>L2GYY7</accession>
<dbReference type="GeneID" id="19877993"/>
<dbReference type="SUPFAM" id="SSF50978">
    <property type="entry name" value="WD40 repeat-like"/>
    <property type="match status" value="1"/>
</dbReference>
<dbReference type="PROSITE" id="PS50294">
    <property type="entry name" value="WD_REPEATS_REGION"/>
    <property type="match status" value="1"/>
</dbReference>
<keyword evidence="1" id="KW-0853">WD repeat</keyword>
<dbReference type="Gene3D" id="2.130.10.10">
    <property type="entry name" value="YVTN repeat-like/Quinoprotein amine dehydrogenase"/>
    <property type="match status" value="1"/>
</dbReference>
<dbReference type="InParanoid" id="L2GYY7"/>
<protein>
    <submittedName>
        <fullName evidence="2">Uncharacterized protein</fullName>
    </submittedName>
</protein>
<evidence type="ECO:0000313" key="2">
    <source>
        <dbReference type="EMBL" id="ELA48493.1"/>
    </source>
</evidence>
<dbReference type="EMBL" id="GL877404">
    <property type="protein sequence ID" value="ELA48493.1"/>
    <property type="molecule type" value="Genomic_DNA"/>
</dbReference>
<dbReference type="GO" id="GO:0097361">
    <property type="term" value="C:cytosolic [4Fe-4S] assembly targeting complex"/>
    <property type="evidence" value="ECO:0007669"/>
    <property type="project" value="TreeGrafter"/>
</dbReference>
<dbReference type="RefSeq" id="XP_008073122.1">
    <property type="nucleotide sequence ID" value="XM_008074931.1"/>
</dbReference>
<reference evidence="3" key="1">
    <citation type="submission" date="2011-03" db="EMBL/GenBank/DDBJ databases">
        <title>The genome sequence of Vavraia culicis strain floridensis.</title>
        <authorList>
            <consortium name="The Broad Institute Genome Sequencing Platform"/>
            <person name="Cuomo C."/>
            <person name="Becnel J."/>
            <person name="Sanscrainte N."/>
            <person name="Young S.K."/>
            <person name="Zeng Q."/>
            <person name="Gargeya S."/>
            <person name="Fitzgerald M."/>
            <person name="Haas B."/>
            <person name="Abouelleil A."/>
            <person name="Alvarado L."/>
            <person name="Arachchi H.M."/>
            <person name="Berlin A."/>
            <person name="Chapman S.B."/>
            <person name="Gearin G."/>
            <person name="Goldberg J."/>
            <person name="Griggs A."/>
            <person name="Gujja S."/>
            <person name="Hansen M."/>
            <person name="Heiman D."/>
            <person name="Howarth C."/>
            <person name="Larimer J."/>
            <person name="Lui A."/>
            <person name="MacDonald P.J.P."/>
            <person name="McCowen C."/>
            <person name="Montmayeur A."/>
            <person name="Murphy C."/>
            <person name="Neiman D."/>
            <person name="Pearson M."/>
            <person name="Priest M."/>
            <person name="Roberts A."/>
            <person name="Saif S."/>
            <person name="Shea T."/>
            <person name="Sisk P."/>
            <person name="Stolte C."/>
            <person name="Sykes S."/>
            <person name="Wortman J."/>
            <person name="Nusbaum C."/>
            <person name="Birren B."/>
        </authorList>
    </citation>
    <scope>NUCLEOTIDE SEQUENCE [LARGE SCALE GENOMIC DNA]</scope>
    <source>
        <strain evidence="3">floridensis</strain>
    </source>
</reference>
<dbReference type="VEuPathDB" id="MicrosporidiaDB:VCUG_00102"/>
<dbReference type="AlphaFoldDB" id="L2GYY7"/>